<accession>A0ACB9N425</accession>
<evidence type="ECO:0000313" key="2">
    <source>
        <dbReference type="Proteomes" id="UP001057402"/>
    </source>
</evidence>
<name>A0ACB9N425_9MYRT</name>
<proteinExistence type="predicted"/>
<protein>
    <submittedName>
        <fullName evidence="1">Uncharacterized protein</fullName>
    </submittedName>
</protein>
<evidence type="ECO:0000313" key="1">
    <source>
        <dbReference type="EMBL" id="KAI4331315.1"/>
    </source>
</evidence>
<gene>
    <name evidence="1" type="ORF">MLD38_029509</name>
</gene>
<organism evidence="1 2">
    <name type="scientific">Melastoma candidum</name>
    <dbReference type="NCBI Taxonomy" id="119954"/>
    <lineage>
        <taxon>Eukaryota</taxon>
        <taxon>Viridiplantae</taxon>
        <taxon>Streptophyta</taxon>
        <taxon>Embryophyta</taxon>
        <taxon>Tracheophyta</taxon>
        <taxon>Spermatophyta</taxon>
        <taxon>Magnoliopsida</taxon>
        <taxon>eudicotyledons</taxon>
        <taxon>Gunneridae</taxon>
        <taxon>Pentapetalae</taxon>
        <taxon>rosids</taxon>
        <taxon>malvids</taxon>
        <taxon>Myrtales</taxon>
        <taxon>Melastomataceae</taxon>
        <taxon>Melastomatoideae</taxon>
        <taxon>Melastomateae</taxon>
        <taxon>Melastoma</taxon>
    </lineage>
</organism>
<dbReference type="Proteomes" id="UP001057402">
    <property type="component" value="Chromosome 8"/>
</dbReference>
<sequence>MAAEVAAFLLEEKLHILLNDEPLVYPRLRLRIKQAVICLRHLSHFFRNRDLLPSQPDDDNLTPHLLNSIYLADDLVDVYRLRRAQSRRKGSSKRFPLFGQRDLKRGIKKFLKDVRDAGFNPTPEEMKDKARAESTVPGEADPDASGSFHHWGRISHLMDEESKAVGQGSDLETLVSQLSCYGESLEEDKELRVLPVVGPRGSGKTMMVRRVYDRADVKNRFDCRAWVCVSREFSFRDVVVSIIEQTSIKRLRDIDHVKDAVLADMLLQTLMEKRFLIVLDDVFDTDAWYALTNPLPDSKNGSRVILTTRETDVAESVDPWAAPLRLHQLSGAERWDLLLKQIGGREHDLNEVKDEIMSKSWDSPLEAVLLGGTLSNTGKTQLPALIERLPSAENVEGALSDIVCLCFHGLSPRMKVCFLYFGLFPRGLDLPVRRILRLWLSEGFLNPSLEEQKMKLEPEDLANHCFEDLCNRRLVEVTKWKSDGCPKSCRVLGFLHDHFSEQSTVAGFFHVHRGEASEFVEFPQRFLVRRLVEYADIKTCSDHYVDQNLRSFVSFNSGIRGTANRDIGMFLRRLVFKRGFMLLKALDLEGVYKPQLPKEVVNLALLQFLGLRSTVLDLIPSFIGDLPSLETLDLKHTNVTILPKAIWKSKSLRHLYLNEVRIEEFLRKPSKGFLTSLLTLRGLYVGDKKAVANGLNRLTGLRKLGLTCHKSALEAVCSWILSLPDVQNLKLRSIDEFGKPWELEFDSLRKLQALSSLYLLGRVKSSVILGGPFPMNIRKLTLSMCQLSVDPMAMLGQLPHLRILRLLAQSYQGSEMTCVRGGFNQLQVLKLWMLGDLESWTIEEGAMPNVRKMEIRRERRPRSALKENAWQFSHYQVINSGDGERGSPEGDVADYVRTEILEDEDEEEEEEEDSDAGGEDDEQEGSDEEYEEDDCGEDSDSVINDGKDGGGLGQ</sequence>
<comment type="caution">
    <text evidence="1">The sequence shown here is derived from an EMBL/GenBank/DDBJ whole genome shotgun (WGS) entry which is preliminary data.</text>
</comment>
<dbReference type="EMBL" id="CM042887">
    <property type="protein sequence ID" value="KAI4331315.1"/>
    <property type="molecule type" value="Genomic_DNA"/>
</dbReference>
<keyword evidence="2" id="KW-1185">Reference proteome</keyword>
<reference evidence="2" key="1">
    <citation type="journal article" date="2023" name="Front. Plant Sci.">
        <title>Chromosomal-level genome assembly of Melastoma candidum provides insights into trichome evolution.</title>
        <authorList>
            <person name="Zhong Y."/>
            <person name="Wu W."/>
            <person name="Sun C."/>
            <person name="Zou P."/>
            <person name="Liu Y."/>
            <person name="Dai S."/>
            <person name="Zhou R."/>
        </authorList>
    </citation>
    <scope>NUCLEOTIDE SEQUENCE [LARGE SCALE GENOMIC DNA]</scope>
</reference>